<dbReference type="InParanoid" id="A0A6J3C191"/>
<accession>A0A6J3C191</accession>
<dbReference type="Proteomes" id="UP001652740">
    <property type="component" value="Unplaced"/>
</dbReference>
<dbReference type="GeneID" id="116413033"/>
<organism evidence="2 3">
    <name type="scientific">Galleria mellonella</name>
    <name type="common">Greater wax moth</name>
    <dbReference type="NCBI Taxonomy" id="7137"/>
    <lineage>
        <taxon>Eukaryota</taxon>
        <taxon>Metazoa</taxon>
        <taxon>Ecdysozoa</taxon>
        <taxon>Arthropoda</taxon>
        <taxon>Hexapoda</taxon>
        <taxon>Insecta</taxon>
        <taxon>Pterygota</taxon>
        <taxon>Neoptera</taxon>
        <taxon>Endopterygota</taxon>
        <taxon>Lepidoptera</taxon>
        <taxon>Glossata</taxon>
        <taxon>Ditrysia</taxon>
        <taxon>Pyraloidea</taxon>
        <taxon>Pyralidae</taxon>
        <taxon>Galleriinae</taxon>
        <taxon>Galleria</taxon>
    </lineage>
</organism>
<dbReference type="RefSeq" id="XP_031765580.2">
    <property type="nucleotide sequence ID" value="XM_031909720.2"/>
</dbReference>
<evidence type="ECO:0000313" key="2">
    <source>
        <dbReference type="Proteomes" id="UP001652740"/>
    </source>
</evidence>
<feature type="region of interest" description="Disordered" evidence="1">
    <location>
        <begin position="208"/>
        <end position="228"/>
    </location>
</feature>
<dbReference type="KEGG" id="gmw:116413033"/>
<keyword evidence="2" id="KW-1185">Reference proteome</keyword>
<sequence>MDKINKVPSKNTTVDSIIEKIKDEISKNSDEDLGKTRKLTMLSTVKNDSVNESTNDIDRQISDLENIIKKLQNEIVEMSNKSEKSKDYISPDTEEKSHNLDRDIIEDNLDSPSRIFPVVVNDSKVQFTEETEESRKFDKTIKDLLNRTSYNNASGPVSESFSVTRKNFSQIFQDKTKESESVVDEKLASEDNISVLINELKAEISEKMEELKDVDTGQPLNSSKEDMQ</sequence>
<feature type="region of interest" description="Disordered" evidence="1">
    <location>
        <begin position="79"/>
        <end position="102"/>
    </location>
</feature>
<reference evidence="3" key="1">
    <citation type="submission" date="2025-08" db="UniProtKB">
        <authorList>
            <consortium name="RefSeq"/>
        </authorList>
    </citation>
    <scope>IDENTIFICATION</scope>
    <source>
        <tissue evidence="3">Whole larvae</tissue>
    </source>
</reference>
<name>A0A6J3C191_GALME</name>
<proteinExistence type="predicted"/>
<gene>
    <name evidence="3" type="primary">LOC116413033</name>
</gene>
<evidence type="ECO:0000313" key="3">
    <source>
        <dbReference type="RefSeq" id="XP_031765580.2"/>
    </source>
</evidence>
<evidence type="ECO:0000256" key="1">
    <source>
        <dbReference type="SAM" id="MobiDB-lite"/>
    </source>
</evidence>
<feature type="compositionally biased region" description="Basic and acidic residues" evidence="1">
    <location>
        <begin position="80"/>
        <end position="102"/>
    </location>
</feature>
<dbReference type="AlphaFoldDB" id="A0A6J3C191"/>
<protein>
    <submittedName>
        <fullName evidence="3">Uncharacterized protein LOC116413033</fullName>
    </submittedName>
</protein>